<dbReference type="Proteomes" id="UP000248405">
    <property type="component" value="Unassembled WGS sequence"/>
</dbReference>
<gene>
    <name evidence="1" type="ORF">BO88DRAFT_404827</name>
</gene>
<dbReference type="AlphaFoldDB" id="A0A319C0Y8"/>
<dbReference type="RefSeq" id="XP_025562912.1">
    <property type="nucleotide sequence ID" value="XM_025706725.1"/>
</dbReference>
<dbReference type="GeneID" id="37211317"/>
<evidence type="ECO:0000313" key="2">
    <source>
        <dbReference type="Proteomes" id="UP000248405"/>
    </source>
</evidence>
<dbReference type="EMBL" id="KZ821624">
    <property type="protein sequence ID" value="PYH69118.1"/>
    <property type="molecule type" value="Genomic_DNA"/>
</dbReference>
<keyword evidence="2" id="KW-1185">Reference proteome</keyword>
<protein>
    <submittedName>
        <fullName evidence="1">Uncharacterized protein</fullName>
    </submittedName>
</protein>
<evidence type="ECO:0000313" key="1">
    <source>
        <dbReference type="EMBL" id="PYH69118.1"/>
    </source>
</evidence>
<organism evidence="1 2">
    <name type="scientific">Aspergillus vadensis (strain CBS 113365 / IMI 142717 / IBT 24658)</name>
    <dbReference type="NCBI Taxonomy" id="1448311"/>
    <lineage>
        <taxon>Eukaryota</taxon>
        <taxon>Fungi</taxon>
        <taxon>Dikarya</taxon>
        <taxon>Ascomycota</taxon>
        <taxon>Pezizomycotina</taxon>
        <taxon>Eurotiomycetes</taxon>
        <taxon>Eurotiomycetidae</taxon>
        <taxon>Eurotiales</taxon>
        <taxon>Aspergillaceae</taxon>
        <taxon>Aspergillus</taxon>
        <taxon>Aspergillus subgen. Circumdati</taxon>
    </lineage>
</organism>
<sequence>MGWAWSFIPTSTPISFLFATETIPTRSLGLGPALLVGIMGLVPDDWECSITPYHMRPNSGEPNPWLGGPV</sequence>
<accession>A0A319C0Y8</accession>
<name>A0A319C0Y8_ASPVC</name>
<reference evidence="1" key="1">
    <citation type="submission" date="2016-12" db="EMBL/GenBank/DDBJ databases">
        <title>The genomes of Aspergillus section Nigri reveals drivers in fungal speciation.</title>
        <authorList>
            <consortium name="DOE Joint Genome Institute"/>
            <person name="Vesth T.C."/>
            <person name="Nybo J."/>
            <person name="Theobald S."/>
            <person name="Brandl J."/>
            <person name="Frisvad J.C."/>
            <person name="Nielsen K.F."/>
            <person name="Lyhne E.K."/>
            <person name="Kogle M.E."/>
            <person name="Kuo A."/>
            <person name="Riley R."/>
            <person name="Clum A."/>
            <person name="Nolan M."/>
            <person name="Lipzen A."/>
            <person name="Salamov A."/>
            <person name="Henrissat B."/>
            <person name="Wiebenga A."/>
            <person name="De Vries R.P."/>
            <person name="Grigoriev I.V."/>
            <person name="Mortensen U.H."/>
            <person name="Andersen M.R."/>
            <person name="Baker S.E."/>
        </authorList>
    </citation>
    <scope>NUCLEOTIDE SEQUENCE [LARGE SCALE GENOMIC DNA]</scope>
    <source>
        <strain evidence="1">CBS 113365</strain>
    </source>
</reference>
<proteinExistence type="predicted"/>